<protein>
    <recommendedName>
        <fullName evidence="1">Arc-like DNA binding domain-containing protein</fullName>
    </recommendedName>
</protein>
<gene>
    <name evidence="2" type="ORF">SRCM100623_00972</name>
</gene>
<dbReference type="SUPFAM" id="SSF47598">
    <property type="entry name" value="Ribbon-helix-helix"/>
    <property type="match status" value="1"/>
</dbReference>
<dbReference type="InterPro" id="IPR013321">
    <property type="entry name" value="Arc_rbn_hlx_hlx"/>
</dbReference>
<organism evidence="2">
    <name type="scientific">Acetobacter pasteurianus</name>
    <name type="common">Acetobacter turbidans</name>
    <dbReference type="NCBI Taxonomy" id="438"/>
    <lineage>
        <taxon>Bacteria</taxon>
        <taxon>Pseudomonadati</taxon>
        <taxon>Pseudomonadota</taxon>
        <taxon>Alphaproteobacteria</taxon>
        <taxon>Acetobacterales</taxon>
        <taxon>Acetobacteraceae</taxon>
        <taxon>Acetobacter</taxon>
    </lineage>
</organism>
<evidence type="ECO:0000259" key="1">
    <source>
        <dbReference type="Pfam" id="PF03869"/>
    </source>
</evidence>
<accession>A0A1A0DAW9</accession>
<dbReference type="GO" id="GO:0006355">
    <property type="term" value="P:regulation of DNA-templated transcription"/>
    <property type="evidence" value="ECO:0007669"/>
    <property type="project" value="InterPro"/>
</dbReference>
<sequence length="143" mass="16908">MYCYEPAGFIASRKKWVHLWCMKQRHDEPQFKFRIPSELKEALELAAQTNNRTLTSEIIHRLEKSFSSNQSPWIAQTQKDALEFQLFQVQSKLKWLSQKWNERLDTKKPLGNLESIMYESDISALEDSILFLKNKISEIDSIK</sequence>
<reference evidence="2" key="1">
    <citation type="submission" date="2016-05" db="EMBL/GenBank/DDBJ databases">
        <title>Genome sequencing of Acetobacter pasteurianus strain SRCM100623.</title>
        <authorList>
            <person name="Song Y.R."/>
        </authorList>
    </citation>
    <scope>NUCLEOTIDE SEQUENCE [LARGE SCALE GENOMIC DNA]</scope>
    <source>
        <strain evidence="2">SRCM100623</strain>
    </source>
</reference>
<dbReference type="Proteomes" id="UP000093796">
    <property type="component" value="Unassembled WGS sequence"/>
</dbReference>
<dbReference type="Pfam" id="PF03869">
    <property type="entry name" value="Arc"/>
    <property type="match status" value="1"/>
</dbReference>
<comment type="caution">
    <text evidence="2">The sequence shown here is derived from an EMBL/GenBank/DDBJ whole genome shotgun (WGS) entry which is preliminary data.</text>
</comment>
<dbReference type="AlphaFoldDB" id="A0A1A0DAW9"/>
<feature type="domain" description="Arc-like DNA binding" evidence="1">
    <location>
        <begin position="27"/>
        <end position="67"/>
    </location>
</feature>
<proteinExistence type="predicted"/>
<dbReference type="InterPro" id="IPR010985">
    <property type="entry name" value="Ribbon_hlx_hlx"/>
</dbReference>
<dbReference type="Gene3D" id="1.10.1220.10">
    <property type="entry name" value="Met repressor-like"/>
    <property type="match status" value="1"/>
</dbReference>
<dbReference type="EMBL" id="LYUD01000099">
    <property type="protein sequence ID" value="OAZ72433.1"/>
    <property type="molecule type" value="Genomic_DNA"/>
</dbReference>
<dbReference type="PATRIC" id="fig|438.15.peg.1120"/>
<dbReference type="GO" id="GO:0003677">
    <property type="term" value="F:DNA binding"/>
    <property type="evidence" value="ECO:0007669"/>
    <property type="project" value="InterPro"/>
</dbReference>
<evidence type="ECO:0000313" key="2">
    <source>
        <dbReference type="EMBL" id="OAZ72433.1"/>
    </source>
</evidence>
<name>A0A1A0DAW9_ACEPA</name>
<dbReference type="InterPro" id="IPR005569">
    <property type="entry name" value="Arc_DNA-bd_dom"/>
</dbReference>